<dbReference type="InterPro" id="IPR018119">
    <property type="entry name" value="Strictosidine_synth_cons-reg"/>
</dbReference>
<dbReference type="Pfam" id="PF20067">
    <property type="entry name" value="SSL_N"/>
    <property type="match status" value="1"/>
</dbReference>
<comment type="caution">
    <text evidence="6">The sequence shown here is derived from an EMBL/GenBank/DDBJ whole genome shotgun (WGS) entry which is preliminary data.</text>
</comment>
<evidence type="ECO:0000313" key="6">
    <source>
        <dbReference type="EMBL" id="CAD5113395.1"/>
    </source>
</evidence>
<dbReference type="PANTHER" id="PTHR10426:SF88">
    <property type="entry name" value="ADIPOCYTE PLASMA MEMBRANE-ASSOCIATED PROTEIN HEMOMUCIN-RELATED"/>
    <property type="match status" value="1"/>
</dbReference>
<evidence type="ECO:0000256" key="2">
    <source>
        <dbReference type="ARBA" id="ARBA00022553"/>
    </source>
</evidence>
<keyword evidence="4" id="KW-0472">Membrane</keyword>
<dbReference type="Proteomes" id="UP000549394">
    <property type="component" value="Unassembled WGS sequence"/>
</dbReference>
<evidence type="ECO:0000259" key="5">
    <source>
        <dbReference type="Pfam" id="PF03088"/>
    </source>
</evidence>
<keyword evidence="4" id="KW-1133">Transmembrane helix</keyword>
<evidence type="ECO:0000256" key="4">
    <source>
        <dbReference type="SAM" id="Phobius"/>
    </source>
</evidence>
<reference evidence="6 7" key="1">
    <citation type="submission" date="2020-08" db="EMBL/GenBank/DDBJ databases">
        <authorList>
            <person name="Hejnol A."/>
        </authorList>
    </citation>
    <scope>NUCLEOTIDE SEQUENCE [LARGE SCALE GENOMIC DNA]</scope>
</reference>
<gene>
    <name evidence="6" type="ORF">DGYR_LOCUS2395</name>
</gene>
<dbReference type="AlphaFoldDB" id="A0A7I8VDR2"/>
<dbReference type="OrthoDB" id="5307922at2759"/>
<dbReference type="SUPFAM" id="SSF63829">
    <property type="entry name" value="Calcium-dependent phosphotriesterase"/>
    <property type="match status" value="1"/>
</dbReference>
<dbReference type="EMBL" id="CAJFCJ010000003">
    <property type="protein sequence ID" value="CAD5113395.1"/>
    <property type="molecule type" value="Genomic_DNA"/>
</dbReference>
<dbReference type="GO" id="GO:0012505">
    <property type="term" value="C:endomembrane system"/>
    <property type="evidence" value="ECO:0007669"/>
    <property type="project" value="TreeGrafter"/>
</dbReference>
<feature type="transmembrane region" description="Helical" evidence="4">
    <location>
        <begin position="24"/>
        <end position="44"/>
    </location>
</feature>
<dbReference type="Gene3D" id="2.120.10.30">
    <property type="entry name" value="TolB, C-terminal domain"/>
    <property type="match status" value="1"/>
</dbReference>
<sequence>MGKKSPKKPATVAKKPRNEKSSKLFFLAVTPIVVVIGIYIFTVLKSPINPKSSELGLAPVFEGALEPNNHLQAAERLFENEILGPEAPMVYKGNVYAGLHDGRFVKFDLKNNKVETLLRLGQSENCGSYENEPKCGRPLGFRILPDGTMYIIDTYLGLFKFNLNTHEKTKLFGPDLVVEGTNMTLLNDLDIDDEGNIYFSHSSVRWERRNFVYVVLESASDGRLLSYNLHTKKFRVLIDSLDFANGVQLSPNQDYVLVAELTRARIWKYHIKGPLAGEKTIFADNLPGLPDNIRPSKNGGYWIGLGAARKRTAFNIIEWMMTKAFVKKFLAAVLSIDTFPKLAPKYGLAIHIDEKGRIDKTLHDTTGRVIAKVSQVIEDGDNLYFGSYGSPYLGRLNVKNLKL</sequence>
<feature type="domain" description="Strictosidine synthase conserved region" evidence="5">
    <location>
        <begin position="187"/>
        <end position="274"/>
    </location>
</feature>
<keyword evidence="3" id="KW-0325">Glycoprotein</keyword>
<keyword evidence="4" id="KW-0812">Transmembrane</keyword>
<proteinExistence type="inferred from homology"/>
<dbReference type="Pfam" id="PF03088">
    <property type="entry name" value="Str_synth"/>
    <property type="match status" value="1"/>
</dbReference>
<organism evidence="6 7">
    <name type="scientific">Dimorphilus gyrociliatus</name>
    <dbReference type="NCBI Taxonomy" id="2664684"/>
    <lineage>
        <taxon>Eukaryota</taxon>
        <taxon>Metazoa</taxon>
        <taxon>Spiralia</taxon>
        <taxon>Lophotrochozoa</taxon>
        <taxon>Annelida</taxon>
        <taxon>Polychaeta</taxon>
        <taxon>Polychaeta incertae sedis</taxon>
        <taxon>Dinophilidae</taxon>
        <taxon>Dimorphilus</taxon>
    </lineage>
</organism>
<keyword evidence="2" id="KW-0597">Phosphoprotein</keyword>
<name>A0A7I8VDR2_9ANNE</name>
<dbReference type="InterPro" id="IPR011042">
    <property type="entry name" value="6-blade_b-propeller_TolB-like"/>
</dbReference>
<evidence type="ECO:0000256" key="3">
    <source>
        <dbReference type="ARBA" id="ARBA00023180"/>
    </source>
</evidence>
<evidence type="ECO:0000256" key="1">
    <source>
        <dbReference type="ARBA" id="ARBA00009191"/>
    </source>
</evidence>
<evidence type="ECO:0000313" key="7">
    <source>
        <dbReference type="Proteomes" id="UP000549394"/>
    </source>
</evidence>
<keyword evidence="7" id="KW-1185">Reference proteome</keyword>
<protein>
    <submittedName>
        <fullName evidence="6">DgyrCDS2567</fullName>
    </submittedName>
</protein>
<comment type="similarity">
    <text evidence="1">Belongs to the strictosidine synthase family.</text>
</comment>
<dbReference type="GO" id="GO:0016787">
    <property type="term" value="F:hydrolase activity"/>
    <property type="evidence" value="ECO:0007669"/>
    <property type="project" value="TreeGrafter"/>
</dbReference>
<dbReference type="PANTHER" id="PTHR10426">
    <property type="entry name" value="STRICTOSIDINE SYNTHASE-RELATED"/>
    <property type="match status" value="1"/>
</dbReference>
<accession>A0A7I8VDR2</accession>